<feature type="compositionally biased region" description="Polar residues" evidence="1">
    <location>
        <begin position="178"/>
        <end position="187"/>
    </location>
</feature>
<gene>
    <name evidence="2" type="ORF">HK100_000461</name>
</gene>
<evidence type="ECO:0000256" key="1">
    <source>
        <dbReference type="SAM" id="MobiDB-lite"/>
    </source>
</evidence>
<dbReference type="EMBL" id="JADGJH010001094">
    <property type="protein sequence ID" value="KAJ3119137.1"/>
    <property type="molecule type" value="Genomic_DNA"/>
</dbReference>
<dbReference type="AlphaFoldDB" id="A0AAD5SYG8"/>
<sequence length="194" mass="21809">MALTKLSTSAQHTSKLQQSAITTWLEVQENFRLITGSAGFAVNVVTRSKLRKTDAYNVLMLHVNETTDAGWDENKVKSQYQLYLKTYKETKKASEKTGEVGVDLYALFGERQNITAAFVNELPDLHETLHATTSTITPPITFPYFITHALATVTAHNLGDDDESDHHDKIEDMDSEFDNSQNDSPKSCQCFPKY</sequence>
<comment type="caution">
    <text evidence="2">The sequence shown here is derived from an EMBL/GenBank/DDBJ whole genome shotgun (WGS) entry which is preliminary data.</text>
</comment>
<feature type="region of interest" description="Disordered" evidence="1">
    <location>
        <begin position="160"/>
        <end position="194"/>
    </location>
</feature>
<keyword evidence="3" id="KW-1185">Reference proteome</keyword>
<accession>A0AAD5SYG8</accession>
<evidence type="ECO:0000313" key="3">
    <source>
        <dbReference type="Proteomes" id="UP001211907"/>
    </source>
</evidence>
<organism evidence="2 3">
    <name type="scientific">Physocladia obscura</name>
    <dbReference type="NCBI Taxonomy" id="109957"/>
    <lineage>
        <taxon>Eukaryota</taxon>
        <taxon>Fungi</taxon>
        <taxon>Fungi incertae sedis</taxon>
        <taxon>Chytridiomycota</taxon>
        <taxon>Chytridiomycota incertae sedis</taxon>
        <taxon>Chytridiomycetes</taxon>
        <taxon>Chytridiales</taxon>
        <taxon>Chytriomycetaceae</taxon>
        <taxon>Physocladia</taxon>
    </lineage>
</organism>
<protein>
    <submittedName>
        <fullName evidence="2">Uncharacterized protein</fullName>
    </submittedName>
</protein>
<proteinExistence type="predicted"/>
<reference evidence="2" key="1">
    <citation type="submission" date="2020-05" db="EMBL/GenBank/DDBJ databases">
        <title>Phylogenomic resolution of chytrid fungi.</title>
        <authorList>
            <person name="Stajich J.E."/>
            <person name="Amses K."/>
            <person name="Simmons R."/>
            <person name="Seto K."/>
            <person name="Myers J."/>
            <person name="Bonds A."/>
            <person name="Quandt C.A."/>
            <person name="Barry K."/>
            <person name="Liu P."/>
            <person name="Grigoriev I."/>
            <person name="Longcore J.E."/>
            <person name="James T.Y."/>
        </authorList>
    </citation>
    <scope>NUCLEOTIDE SEQUENCE</scope>
    <source>
        <strain evidence="2">JEL0513</strain>
    </source>
</reference>
<dbReference type="Proteomes" id="UP001211907">
    <property type="component" value="Unassembled WGS sequence"/>
</dbReference>
<name>A0AAD5SYG8_9FUNG</name>
<evidence type="ECO:0000313" key="2">
    <source>
        <dbReference type="EMBL" id="KAJ3119137.1"/>
    </source>
</evidence>